<feature type="chain" id="PRO_5046243907" description="PepSY domain-containing protein" evidence="2">
    <location>
        <begin position="27"/>
        <end position="284"/>
    </location>
</feature>
<dbReference type="Proteomes" id="UP001597326">
    <property type="component" value="Unassembled WGS sequence"/>
</dbReference>
<feature type="compositionally biased region" description="Gly residues" evidence="1">
    <location>
        <begin position="49"/>
        <end position="70"/>
    </location>
</feature>
<protein>
    <recommendedName>
        <fullName evidence="5">PepSY domain-containing protein</fullName>
    </recommendedName>
</protein>
<evidence type="ECO:0000256" key="2">
    <source>
        <dbReference type="SAM" id="SignalP"/>
    </source>
</evidence>
<feature type="compositionally biased region" description="Gly residues" evidence="1">
    <location>
        <begin position="136"/>
        <end position="146"/>
    </location>
</feature>
<dbReference type="EMBL" id="JBHUFZ010000008">
    <property type="protein sequence ID" value="MFD1889298.1"/>
    <property type="molecule type" value="Genomic_DNA"/>
</dbReference>
<dbReference type="RefSeq" id="WP_343872300.1">
    <property type="nucleotide sequence ID" value="NZ_BAAAIX010000007.1"/>
</dbReference>
<feature type="compositionally biased region" description="Low complexity" evidence="1">
    <location>
        <begin position="78"/>
        <end position="89"/>
    </location>
</feature>
<feature type="compositionally biased region" description="Polar residues" evidence="1">
    <location>
        <begin position="37"/>
        <end position="48"/>
    </location>
</feature>
<feature type="region of interest" description="Disordered" evidence="1">
    <location>
        <begin position="130"/>
        <end position="152"/>
    </location>
</feature>
<gene>
    <name evidence="3" type="ORF">ACFSCS_03740</name>
</gene>
<reference evidence="4" key="1">
    <citation type="journal article" date="2019" name="Int. J. Syst. Evol. Microbiol.">
        <title>The Global Catalogue of Microorganisms (GCM) 10K type strain sequencing project: providing services to taxonomists for standard genome sequencing and annotation.</title>
        <authorList>
            <consortium name="The Broad Institute Genomics Platform"/>
            <consortium name="The Broad Institute Genome Sequencing Center for Infectious Disease"/>
            <person name="Wu L."/>
            <person name="Ma J."/>
        </authorList>
    </citation>
    <scope>NUCLEOTIDE SEQUENCE [LARGE SCALE GENOMIC DNA]</scope>
    <source>
        <strain evidence="4">CAIM 431</strain>
    </source>
</reference>
<organism evidence="3 4">
    <name type="scientific">Luteococcus peritonei</name>
    <dbReference type="NCBI Taxonomy" id="88874"/>
    <lineage>
        <taxon>Bacteria</taxon>
        <taxon>Bacillati</taxon>
        <taxon>Actinomycetota</taxon>
        <taxon>Actinomycetes</taxon>
        <taxon>Propionibacteriales</taxon>
        <taxon>Propionibacteriaceae</taxon>
        <taxon>Luteococcus</taxon>
    </lineage>
</organism>
<evidence type="ECO:0000256" key="1">
    <source>
        <dbReference type="SAM" id="MobiDB-lite"/>
    </source>
</evidence>
<evidence type="ECO:0000313" key="4">
    <source>
        <dbReference type="Proteomes" id="UP001597326"/>
    </source>
</evidence>
<keyword evidence="2" id="KW-0732">Signal</keyword>
<feature type="region of interest" description="Disordered" evidence="1">
    <location>
        <begin position="32"/>
        <end position="96"/>
    </location>
</feature>
<accession>A0ABW4RUL3</accession>
<keyword evidence="4" id="KW-1185">Reference proteome</keyword>
<evidence type="ECO:0000313" key="3">
    <source>
        <dbReference type="EMBL" id="MFD1889298.1"/>
    </source>
</evidence>
<sequence length="284" mass="28975">MPDKQRAASLASVAIAGLVVAAGAGAAITANAETATPGNGSSYGSPTRTGGGQNGEQGQGGEQGDRGPGGRGDHTEATAEQTQQVTAAVKAKDSAATVEKVMVDSDGSYDAMATKNGNRTMFEVSKDLKTVTERTGGPGRDGGKGGFSDATTDQTAKVTAAVKAKDSGVTVEKVGQHEDGSFVAMGTKSGQRVAFRVSADYKTVTADQGRGGRGGHGNHTEATAQQVQQVTAAVKAKDSAATVEKVMVDSDGSYDAMATKNGNRTRFEVSKDLKTVTERQTPQR</sequence>
<proteinExistence type="predicted"/>
<comment type="caution">
    <text evidence="3">The sequence shown here is derived from an EMBL/GenBank/DDBJ whole genome shotgun (WGS) entry which is preliminary data.</text>
</comment>
<name>A0ABW4RUL3_9ACTN</name>
<feature type="signal peptide" evidence="2">
    <location>
        <begin position="1"/>
        <end position="26"/>
    </location>
</feature>
<evidence type="ECO:0008006" key="5">
    <source>
        <dbReference type="Google" id="ProtNLM"/>
    </source>
</evidence>